<dbReference type="EMBL" id="JAGSOJ010000002">
    <property type="protein sequence ID" value="MCM1989606.1"/>
    <property type="molecule type" value="Genomic_DNA"/>
</dbReference>
<dbReference type="AlphaFoldDB" id="A0A9J6P072"/>
<proteinExistence type="predicted"/>
<organism evidence="1 2">
    <name type="scientific">Oceanirhabdus seepicola</name>
    <dbReference type="NCBI Taxonomy" id="2828781"/>
    <lineage>
        <taxon>Bacteria</taxon>
        <taxon>Bacillati</taxon>
        <taxon>Bacillota</taxon>
        <taxon>Clostridia</taxon>
        <taxon>Eubacteriales</taxon>
        <taxon>Clostridiaceae</taxon>
        <taxon>Oceanirhabdus</taxon>
    </lineage>
</organism>
<name>A0A9J6P072_9CLOT</name>
<sequence length="111" mass="13191">MILPIFGIYLFRIVCLYFTYDIYKKIIARERTTKMPNYELYINDKISLGDYSVIQDYVCILDYQDSITVNIENNPKKEVDIICNILKNEQFNIINEGEEKDGRYSIKAKKE</sequence>
<accession>A0A9J6P072</accession>
<comment type="caution">
    <text evidence="1">The sequence shown here is derived from an EMBL/GenBank/DDBJ whole genome shotgun (WGS) entry which is preliminary data.</text>
</comment>
<keyword evidence="2" id="KW-1185">Reference proteome</keyword>
<protein>
    <submittedName>
        <fullName evidence="1">Uncharacterized protein</fullName>
    </submittedName>
</protein>
<dbReference type="Proteomes" id="UP001056429">
    <property type="component" value="Unassembled WGS sequence"/>
</dbReference>
<reference evidence="1" key="1">
    <citation type="journal article" date="2021" name="mSystems">
        <title>Bacteria and Archaea Synergistically Convert Glycine Betaine to Biogenic Methane in the Formosa Cold Seep of the South China Sea.</title>
        <authorList>
            <person name="Li L."/>
            <person name="Zhang W."/>
            <person name="Zhang S."/>
            <person name="Song L."/>
            <person name="Sun Q."/>
            <person name="Zhang H."/>
            <person name="Xiang H."/>
            <person name="Dong X."/>
        </authorList>
    </citation>
    <scope>NUCLEOTIDE SEQUENCE</scope>
    <source>
        <strain evidence="1">ZWT</strain>
    </source>
</reference>
<gene>
    <name evidence="1" type="ORF">KDK92_07635</name>
</gene>
<reference evidence="1" key="2">
    <citation type="submission" date="2021-04" db="EMBL/GenBank/DDBJ databases">
        <authorList>
            <person name="Dong X."/>
        </authorList>
    </citation>
    <scope>NUCLEOTIDE SEQUENCE</scope>
    <source>
        <strain evidence="1">ZWT</strain>
    </source>
</reference>
<evidence type="ECO:0000313" key="1">
    <source>
        <dbReference type="EMBL" id="MCM1989606.1"/>
    </source>
</evidence>
<evidence type="ECO:0000313" key="2">
    <source>
        <dbReference type="Proteomes" id="UP001056429"/>
    </source>
</evidence>
<dbReference type="RefSeq" id="WP_250858637.1">
    <property type="nucleotide sequence ID" value="NZ_JAGSOJ010000002.1"/>
</dbReference>